<keyword evidence="12" id="KW-1185">Reference proteome</keyword>
<evidence type="ECO:0000313" key="11">
    <source>
        <dbReference type="EMBL" id="ARN24060.1"/>
    </source>
</evidence>
<keyword evidence="3 9" id="KW-1003">Cell membrane</keyword>
<dbReference type="InterPro" id="IPR003010">
    <property type="entry name" value="C-N_Hydrolase"/>
</dbReference>
<keyword evidence="5 9" id="KW-0812">Transmembrane</keyword>
<evidence type="ECO:0000256" key="6">
    <source>
        <dbReference type="ARBA" id="ARBA00022989"/>
    </source>
</evidence>
<proteinExistence type="inferred from homology"/>
<comment type="function">
    <text evidence="9">Catalyzes the phospholipid dependent N-acylation of the N-terminal cysteine of apolipoprotein, the last step in lipoprotein maturation.</text>
</comment>
<feature type="transmembrane region" description="Helical" evidence="9">
    <location>
        <begin position="85"/>
        <end position="109"/>
    </location>
</feature>
<dbReference type="CDD" id="cd07571">
    <property type="entry name" value="ALP_N-acyl_transferase"/>
    <property type="match status" value="1"/>
</dbReference>
<keyword evidence="6 9" id="KW-1133">Transmembrane helix</keyword>
<dbReference type="NCBIfam" id="TIGR00546">
    <property type="entry name" value="lnt"/>
    <property type="match status" value="1"/>
</dbReference>
<dbReference type="PANTHER" id="PTHR38686:SF1">
    <property type="entry name" value="APOLIPOPROTEIN N-ACYLTRANSFERASE"/>
    <property type="match status" value="1"/>
</dbReference>
<gene>
    <name evidence="9" type="primary">lnt</name>
    <name evidence="11" type="ORF">A4W93_25620</name>
</gene>
<dbReference type="STRING" id="946333.A4W93_25620"/>
<organism evidence="11 12">
    <name type="scientific">Piscinibacter gummiphilus</name>
    <dbReference type="NCBI Taxonomy" id="946333"/>
    <lineage>
        <taxon>Bacteria</taxon>
        <taxon>Pseudomonadati</taxon>
        <taxon>Pseudomonadota</taxon>
        <taxon>Betaproteobacteria</taxon>
        <taxon>Burkholderiales</taxon>
        <taxon>Sphaerotilaceae</taxon>
        <taxon>Piscinibacter</taxon>
    </lineage>
</organism>
<dbReference type="InterPro" id="IPR004563">
    <property type="entry name" value="Apolipo_AcylTrfase"/>
</dbReference>
<evidence type="ECO:0000256" key="3">
    <source>
        <dbReference type="ARBA" id="ARBA00022475"/>
    </source>
</evidence>
<feature type="transmembrane region" description="Helical" evidence="9">
    <location>
        <begin position="116"/>
        <end position="137"/>
    </location>
</feature>
<dbReference type="OrthoDB" id="9804277at2"/>
<evidence type="ECO:0000256" key="8">
    <source>
        <dbReference type="ARBA" id="ARBA00023315"/>
    </source>
</evidence>
<evidence type="ECO:0000256" key="2">
    <source>
        <dbReference type="ARBA" id="ARBA00010065"/>
    </source>
</evidence>
<dbReference type="GO" id="GO:0016410">
    <property type="term" value="F:N-acyltransferase activity"/>
    <property type="evidence" value="ECO:0007669"/>
    <property type="project" value="UniProtKB-UniRule"/>
</dbReference>
<evidence type="ECO:0000259" key="10">
    <source>
        <dbReference type="PROSITE" id="PS50263"/>
    </source>
</evidence>
<feature type="transmembrane region" description="Helical" evidence="9">
    <location>
        <begin position="485"/>
        <end position="504"/>
    </location>
</feature>
<reference evidence="11 12" key="1">
    <citation type="submission" date="2016-04" db="EMBL/GenBank/DDBJ databases">
        <title>Complete genome sequence of natural rubber-degrading, novel Gram-negative bacterium, Rhizobacter gummiphilus strain NS21.</title>
        <authorList>
            <person name="Tabata M."/>
            <person name="Kasai D."/>
            <person name="Fukuda M."/>
        </authorList>
    </citation>
    <scope>NUCLEOTIDE SEQUENCE [LARGE SCALE GENOMIC DNA]</scope>
    <source>
        <strain evidence="11 12">NS21</strain>
    </source>
</reference>
<dbReference type="InterPro" id="IPR036526">
    <property type="entry name" value="C-N_Hydrolase_sf"/>
</dbReference>
<dbReference type="EMBL" id="CP015118">
    <property type="protein sequence ID" value="ARN24060.1"/>
    <property type="molecule type" value="Genomic_DNA"/>
</dbReference>
<keyword evidence="4 9" id="KW-0808">Transferase</keyword>
<comment type="subcellular location">
    <subcellularLocation>
        <location evidence="1 9">Cell membrane</location>
        <topology evidence="1 9">Multi-pass membrane protein</topology>
    </subcellularLocation>
</comment>
<dbReference type="HAMAP" id="MF_01148">
    <property type="entry name" value="Lnt"/>
    <property type="match status" value="1"/>
</dbReference>
<keyword evidence="8 9" id="KW-0012">Acyltransferase</keyword>
<keyword evidence="7 9" id="KW-0472">Membrane</keyword>
<feature type="transmembrane region" description="Helical" evidence="9">
    <location>
        <begin position="191"/>
        <end position="209"/>
    </location>
</feature>
<keyword evidence="11" id="KW-0449">Lipoprotein</keyword>
<dbReference type="AlphaFoldDB" id="A0A1W6LIM7"/>
<dbReference type="EC" id="2.3.1.269" evidence="9"/>
<evidence type="ECO:0000256" key="9">
    <source>
        <dbReference type="HAMAP-Rule" id="MF_01148"/>
    </source>
</evidence>
<feature type="transmembrane region" description="Helical" evidence="9">
    <location>
        <begin position="52"/>
        <end position="73"/>
    </location>
</feature>
<dbReference type="PANTHER" id="PTHR38686">
    <property type="entry name" value="APOLIPOPROTEIN N-ACYLTRANSFERASE"/>
    <property type="match status" value="1"/>
</dbReference>
<evidence type="ECO:0000256" key="5">
    <source>
        <dbReference type="ARBA" id="ARBA00022692"/>
    </source>
</evidence>
<dbReference type="Gene3D" id="3.60.110.10">
    <property type="entry name" value="Carbon-nitrogen hydrolase"/>
    <property type="match status" value="1"/>
</dbReference>
<dbReference type="SUPFAM" id="SSF56317">
    <property type="entry name" value="Carbon-nitrogen hydrolase"/>
    <property type="match status" value="1"/>
</dbReference>
<dbReference type="InterPro" id="IPR045378">
    <property type="entry name" value="LNT_N"/>
</dbReference>
<evidence type="ECO:0000313" key="12">
    <source>
        <dbReference type="Proteomes" id="UP000193427"/>
    </source>
</evidence>
<evidence type="ECO:0000256" key="4">
    <source>
        <dbReference type="ARBA" id="ARBA00022679"/>
    </source>
</evidence>
<sequence>MDRVFVGFDLALVILLGALHALPTAYPRFWWIQLLCAAGLAFRVSRASVGRAALLGFAFGTAWLCAGTWWLYISMHRYGGLSAPLSALAVFALSAFLSLYLAAAMGLFAKFRRHALWLDVPMFAGCWLLAELARGYVLTGFPWAASGYAHVDSPLAALAPVIGVYGIGAVAAGLSALLVAGLRDRRQPGGVTAVCVATVGVVLAGLTFIKLPGYTTATGTLQLSLLQPNVPQNEKFAVEVLPQNLDWAAKNLMAARGDLVIAPETIVPLLPEQLPPEYWQPLLKHFQRGSQAALFGRPLGSLETSYTNSAVGISRDTVKMDDGFFRYDKHHLVPFGEFIPTGFRWFTNLMNIPLGDFGRGPRVAPSFPVKGERVAPNICFEDLFGEELAARFADEPVAPTVFANLTNIGWFGDTIAVDQHLHISRMRTLEFQRPMVRATNTGTTAVIDYTGHVTQAMPTFTQGVLNAPVTGRTGLTPFASWSSRFGLLPLLIVALLPLLGALVLRRAED</sequence>
<evidence type="ECO:0000256" key="7">
    <source>
        <dbReference type="ARBA" id="ARBA00023136"/>
    </source>
</evidence>
<dbReference type="PROSITE" id="PS50263">
    <property type="entry name" value="CN_HYDROLASE"/>
    <property type="match status" value="1"/>
</dbReference>
<dbReference type="Pfam" id="PF20154">
    <property type="entry name" value="LNT_N"/>
    <property type="match status" value="1"/>
</dbReference>
<dbReference type="Pfam" id="PF00795">
    <property type="entry name" value="CN_hydrolase"/>
    <property type="match status" value="1"/>
</dbReference>
<dbReference type="GO" id="GO:0005886">
    <property type="term" value="C:plasma membrane"/>
    <property type="evidence" value="ECO:0007669"/>
    <property type="project" value="UniProtKB-SubCell"/>
</dbReference>
<comment type="similarity">
    <text evidence="2 9">Belongs to the CN hydrolase family. Apolipoprotein N-acyltransferase subfamily.</text>
</comment>
<comment type="catalytic activity">
    <reaction evidence="9">
        <text>N-terminal S-1,2-diacyl-sn-glyceryl-L-cysteinyl-[lipoprotein] + a glycerophospholipid = N-acyl-S-1,2-diacyl-sn-glyceryl-L-cysteinyl-[lipoprotein] + a 2-acyl-sn-glycero-3-phospholipid + H(+)</text>
        <dbReference type="Rhea" id="RHEA:48228"/>
        <dbReference type="Rhea" id="RHEA-COMP:14681"/>
        <dbReference type="Rhea" id="RHEA-COMP:14684"/>
        <dbReference type="ChEBI" id="CHEBI:15378"/>
        <dbReference type="ChEBI" id="CHEBI:136912"/>
        <dbReference type="ChEBI" id="CHEBI:140656"/>
        <dbReference type="ChEBI" id="CHEBI:140657"/>
        <dbReference type="ChEBI" id="CHEBI:140660"/>
        <dbReference type="EC" id="2.3.1.269"/>
    </reaction>
</comment>
<accession>A0A1W6LIM7</accession>
<evidence type="ECO:0000256" key="1">
    <source>
        <dbReference type="ARBA" id="ARBA00004651"/>
    </source>
</evidence>
<feature type="domain" description="CN hydrolase" evidence="10">
    <location>
        <begin position="226"/>
        <end position="471"/>
    </location>
</feature>
<dbReference type="GO" id="GO:0042158">
    <property type="term" value="P:lipoprotein biosynthetic process"/>
    <property type="evidence" value="ECO:0007669"/>
    <property type="project" value="UniProtKB-UniRule"/>
</dbReference>
<dbReference type="UniPathway" id="UPA00666"/>
<dbReference type="KEGG" id="rgu:A4W93_25620"/>
<name>A0A1W6LIM7_9BURK</name>
<dbReference type="Proteomes" id="UP000193427">
    <property type="component" value="Chromosome"/>
</dbReference>
<feature type="transmembrane region" description="Helical" evidence="9">
    <location>
        <begin position="5"/>
        <end position="22"/>
    </location>
</feature>
<feature type="transmembrane region" description="Helical" evidence="9">
    <location>
        <begin position="157"/>
        <end position="179"/>
    </location>
</feature>
<protein>
    <recommendedName>
        <fullName evidence="9">Apolipoprotein N-acyltransferase</fullName>
        <shortName evidence="9">ALP N-acyltransferase</shortName>
        <ecNumber evidence="9">2.3.1.269</ecNumber>
    </recommendedName>
</protein>
<comment type="pathway">
    <text evidence="9">Protein modification; lipoprotein biosynthesis (N-acyl transfer).</text>
</comment>